<evidence type="ECO:0000256" key="14">
    <source>
        <dbReference type="RuleBase" id="RU000356"/>
    </source>
</evidence>
<dbReference type="AlphaFoldDB" id="A0AAP4TYC7"/>
<keyword evidence="14" id="KW-0813">Transport</keyword>
<evidence type="ECO:0000256" key="2">
    <source>
        <dbReference type="ARBA" id="ARBA00006401"/>
    </source>
</evidence>
<keyword evidence="5 14" id="KW-0349">Heme</keyword>
<dbReference type="GO" id="GO:0019825">
    <property type="term" value="F:oxygen binding"/>
    <property type="evidence" value="ECO:0007669"/>
    <property type="project" value="InterPro"/>
</dbReference>
<feature type="domain" description="Globin" evidence="15">
    <location>
        <begin position="1"/>
        <end position="138"/>
    </location>
</feature>
<dbReference type="Pfam" id="PF00042">
    <property type="entry name" value="Globin"/>
    <property type="match status" value="1"/>
</dbReference>
<dbReference type="InterPro" id="IPR001433">
    <property type="entry name" value="OxRdtase_FAD/NAD-bd"/>
</dbReference>
<comment type="cofactor">
    <cofactor evidence="1">
        <name>heme b</name>
        <dbReference type="ChEBI" id="CHEBI:60344"/>
    </cofactor>
</comment>
<dbReference type="FunFam" id="1.10.490.10:FF:000003">
    <property type="entry name" value="Flavohemoprotein"/>
    <property type="match status" value="1"/>
</dbReference>
<dbReference type="GO" id="GO:0071500">
    <property type="term" value="P:cellular response to nitrosative stress"/>
    <property type="evidence" value="ECO:0007669"/>
    <property type="project" value="TreeGrafter"/>
</dbReference>
<evidence type="ECO:0000256" key="10">
    <source>
        <dbReference type="ARBA" id="ARBA00023027"/>
    </source>
</evidence>
<dbReference type="InterPro" id="IPR009050">
    <property type="entry name" value="Globin-like_sf"/>
</dbReference>
<dbReference type="InterPro" id="IPR012292">
    <property type="entry name" value="Globin/Proto"/>
</dbReference>
<keyword evidence="9" id="KW-0408">Iron</keyword>
<evidence type="ECO:0000256" key="11">
    <source>
        <dbReference type="ARBA" id="ARBA00025094"/>
    </source>
</evidence>
<dbReference type="InterPro" id="IPR017927">
    <property type="entry name" value="FAD-bd_FR_type"/>
</dbReference>
<dbReference type="GO" id="GO:0009636">
    <property type="term" value="P:response to toxic substance"/>
    <property type="evidence" value="ECO:0007669"/>
    <property type="project" value="UniProtKB-KW"/>
</dbReference>
<evidence type="ECO:0000256" key="9">
    <source>
        <dbReference type="ARBA" id="ARBA00023004"/>
    </source>
</evidence>
<evidence type="ECO:0000256" key="13">
    <source>
        <dbReference type="ARBA" id="ARBA00049433"/>
    </source>
</evidence>
<dbReference type="InterPro" id="IPR017938">
    <property type="entry name" value="Riboflavin_synthase-like_b-brl"/>
</dbReference>
<comment type="caution">
    <text evidence="17">The sequence shown here is derived from an EMBL/GenBank/DDBJ whole genome shotgun (WGS) entry which is preliminary data.</text>
</comment>
<name>A0AAP4TYC7_9GAMM</name>
<dbReference type="Pfam" id="PF00970">
    <property type="entry name" value="FAD_binding_6"/>
    <property type="match status" value="1"/>
</dbReference>
<reference evidence="17" key="1">
    <citation type="submission" date="2023-07" db="EMBL/GenBank/DDBJ databases">
        <title>Genome content predicts the carbon catabolic preferences of heterotrophic bacteria.</title>
        <authorList>
            <person name="Gralka M."/>
        </authorList>
    </citation>
    <scope>NUCLEOTIDE SEQUENCE</scope>
    <source>
        <strain evidence="17">C2R13</strain>
    </source>
</reference>
<dbReference type="InterPro" id="IPR008333">
    <property type="entry name" value="Cbr1-like_FAD-bd_dom"/>
</dbReference>
<dbReference type="Gene3D" id="1.10.490.10">
    <property type="entry name" value="Globins"/>
    <property type="match status" value="1"/>
</dbReference>
<evidence type="ECO:0000256" key="8">
    <source>
        <dbReference type="ARBA" id="ARBA00022857"/>
    </source>
</evidence>
<dbReference type="PROSITE" id="PS51384">
    <property type="entry name" value="FAD_FR"/>
    <property type="match status" value="1"/>
</dbReference>
<dbReference type="Proteomes" id="UP001170481">
    <property type="component" value="Unassembled WGS sequence"/>
</dbReference>
<dbReference type="GO" id="GO:0008941">
    <property type="term" value="F:nitric oxide dioxygenase NAD(P)H activity"/>
    <property type="evidence" value="ECO:0007669"/>
    <property type="project" value="UniProtKB-EC"/>
</dbReference>
<comment type="similarity">
    <text evidence="14">Belongs to the globin family.</text>
</comment>
<dbReference type="SUPFAM" id="SSF52343">
    <property type="entry name" value="Ferredoxin reductase-like, C-terminal NADP-linked domain"/>
    <property type="match status" value="1"/>
</dbReference>
<proteinExistence type="inferred from homology"/>
<evidence type="ECO:0000259" key="16">
    <source>
        <dbReference type="PROSITE" id="PS51384"/>
    </source>
</evidence>
<dbReference type="GO" id="GO:0005344">
    <property type="term" value="F:oxygen carrier activity"/>
    <property type="evidence" value="ECO:0007669"/>
    <property type="project" value="UniProtKB-KW"/>
</dbReference>
<comment type="catalytic activity">
    <reaction evidence="12">
        <text>2 nitric oxide + NADH + 2 O2 = 2 nitrate + NAD(+) + H(+)</text>
        <dbReference type="Rhea" id="RHEA:19469"/>
        <dbReference type="ChEBI" id="CHEBI:15378"/>
        <dbReference type="ChEBI" id="CHEBI:15379"/>
        <dbReference type="ChEBI" id="CHEBI:16480"/>
        <dbReference type="ChEBI" id="CHEBI:17632"/>
        <dbReference type="ChEBI" id="CHEBI:57540"/>
        <dbReference type="ChEBI" id="CHEBI:57945"/>
        <dbReference type="EC" id="1.14.12.17"/>
    </reaction>
</comment>
<evidence type="ECO:0000259" key="15">
    <source>
        <dbReference type="PROSITE" id="PS01033"/>
    </source>
</evidence>
<accession>A0AAP4TYC7</accession>
<dbReference type="InterPro" id="IPR000971">
    <property type="entry name" value="Globin"/>
</dbReference>
<dbReference type="SUPFAM" id="SSF63380">
    <property type="entry name" value="Riboflavin synthase domain-like"/>
    <property type="match status" value="1"/>
</dbReference>
<gene>
    <name evidence="17" type="ORF">Q4535_03620</name>
</gene>
<dbReference type="PROSITE" id="PS01033">
    <property type="entry name" value="GLOBIN"/>
    <property type="match status" value="1"/>
</dbReference>
<dbReference type="GO" id="GO:0046210">
    <property type="term" value="P:nitric oxide catabolic process"/>
    <property type="evidence" value="ECO:0007669"/>
    <property type="project" value="TreeGrafter"/>
</dbReference>
<feature type="domain" description="FAD-binding FR-type" evidence="16">
    <location>
        <begin position="152"/>
        <end position="253"/>
    </location>
</feature>
<dbReference type="Gene3D" id="3.40.50.80">
    <property type="entry name" value="Nucleotide-binding domain of ferredoxin-NADP reductase (FNR) module"/>
    <property type="match status" value="1"/>
</dbReference>
<comment type="similarity">
    <text evidence="2">In the C-terminal section; belongs to the flavoprotein pyridine nucleotide cytochrome reductase family.</text>
</comment>
<sequence>MLTNAQEDLITATAPVVAEHLNAITARFYPLMFERYPEVKPLFNQTHQASGGQARALAGAVLAYVGARHSREAVDRLLAPVVSKHVSLNILPEHYPIVGECLMAAIGEVLGDAVTPEIADAWGALYGELAAVLIAAEQGRYDSFAATRGGWQGLRRFRIVRTEDESREIRSLYLAPVEGPMFSFLPGQYIGMRLTTPQGVIHRHYSLSHAPDERFCRISVKREAHGQSSQYLHALKAGDEIELLPPAGELTFEHAAPQSADAPVLLLSAGVGQTPMLSLLTAALAAGRQVIYLHAARNPEVHAFDATLKALVAQYPRQLHYQVCYEQAETLPPHAQLGIIERDWLAQQIAATGASAESLQAFVIGPHGFMQSMIQHLSRIGVPLSQCHHEHFGPSAPLAIDTAVA</sequence>
<evidence type="ECO:0000256" key="6">
    <source>
        <dbReference type="ARBA" id="ARBA00022621"/>
    </source>
</evidence>
<comment type="function">
    <text evidence="11">Is involved in NO detoxification in an aerobic process, termed nitric oxide dioxygenase (NOD) reaction that utilizes O(2) and NAD(P)H to convert NO to nitrate, which protects the bacterium from various noxious nitrogen compounds. Therefore, plays a central role in the inducible response to nitrosative stress.</text>
</comment>
<dbReference type="RefSeq" id="WP_303592934.1">
    <property type="nucleotide sequence ID" value="NZ_JAUORK010000003.1"/>
</dbReference>
<evidence type="ECO:0000256" key="12">
    <source>
        <dbReference type="ARBA" id="ARBA00048649"/>
    </source>
</evidence>
<evidence type="ECO:0000256" key="3">
    <source>
        <dbReference type="ARBA" id="ARBA00012229"/>
    </source>
</evidence>
<keyword evidence="6 14" id="KW-0561">Oxygen transport</keyword>
<evidence type="ECO:0000256" key="4">
    <source>
        <dbReference type="ARBA" id="ARBA00022575"/>
    </source>
</evidence>
<dbReference type="GO" id="GO:0020037">
    <property type="term" value="F:heme binding"/>
    <property type="evidence" value="ECO:0007669"/>
    <property type="project" value="InterPro"/>
</dbReference>
<dbReference type="EC" id="1.14.12.17" evidence="3"/>
<organism evidence="17 18">
    <name type="scientific">Cobetia amphilecti</name>
    <dbReference type="NCBI Taxonomy" id="1055104"/>
    <lineage>
        <taxon>Bacteria</taxon>
        <taxon>Pseudomonadati</taxon>
        <taxon>Pseudomonadota</taxon>
        <taxon>Gammaproteobacteria</taxon>
        <taxon>Oceanospirillales</taxon>
        <taxon>Halomonadaceae</taxon>
        <taxon>Cobetia</taxon>
    </lineage>
</organism>
<evidence type="ECO:0000256" key="5">
    <source>
        <dbReference type="ARBA" id="ARBA00022617"/>
    </source>
</evidence>
<protein>
    <recommendedName>
        <fullName evidence="3">nitric oxide dioxygenase</fullName>
        <ecNumber evidence="3">1.14.12.17</ecNumber>
    </recommendedName>
</protein>
<dbReference type="SUPFAM" id="SSF46458">
    <property type="entry name" value="Globin-like"/>
    <property type="match status" value="1"/>
</dbReference>
<keyword evidence="4" id="KW-0216">Detoxification</keyword>
<dbReference type="EMBL" id="JAUORK010000003">
    <property type="protein sequence ID" value="MDO6671201.1"/>
    <property type="molecule type" value="Genomic_DNA"/>
</dbReference>
<keyword evidence="7" id="KW-0479">Metal-binding</keyword>
<comment type="catalytic activity">
    <reaction evidence="13">
        <text>2 nitric oxide + NADPH + 2 O2 = 2 nitrate + NADP(+) + H(+)</text>
        <dbReference type="Rhea" id="RHEA:19465"/>
        <dbReference type="ChEBI" id="CHEBI:15378"/>
        <dbReference type="ChEBI" id="CHEBI:15379"/>
        <dbReference type="ChEBI" id="CHEBI:16480"/>
        <dbReference type="ChEBI" id="CHEBI:17632"/>
        <dbReference type="ChEBI" id="CHEBI:57783"/>
        <dbReference type="ChEBI" id="CHEBI:58349"/>
        <dbReference type="EC" id="1.14.12.17"/>
    </reaction>
</comment>
<dbReference type="InterPro" id="IPR039261">
    <property type="entry name" value="FNR_nucleotide-bd"/>
</dbReference>
<dbReference type="GO" id="GO:0046872">
    <property type="term" value="F:metal ion binding"/>
    <property type="evidence" value="ECO:0007669"/>
    <property type="project" value="UniProtKB-KW"/>
</dbReference>
<dbReference type="CDD" id="cd06184">
    <property type="entry name" value="flavohem_like_fad_nad_binding"/>
    <property type="match status" value="1"/>
</dbReference>
<keyword evidence="8" id="KW-0521">NADP</keyword>
<evidence type="ECO:0000256" key="1">
    <source>
        <dbReference type="ARBA" id="ARBA00001970"/>
    </source>
</evidence>
<evidence type="ECO:0000313" key="17">
    <source>
        <dbReference type="EMBL" id="MDO6671201.1"/>
    </source>
</evidence>
<dbReference type="PANTHER" id="PTHR43396">
    <property type="entry name" value="FLAVOHEMOPROTEIN"/>
    <property type="match status" value="1"/>
</dbReference>
<evidence type="ECO:0000313" key="18">
    <source>
        <dbReference type="Proteomes" id="UP001170481"/>
    </source>
</evidence>
<keyword evidence="10" id="KW-0520">NAD</keyword>
<dbReference type="GO" id="GO:0071949">
    <property type="term" value="F:FAD binding"/>
    <property type="evidence" value="ECO:0007669"/>
    <property type="project" value="TreeGrafter"/>
</dbReference>
<dbReference type="PANTHER" id="PTHR43396:SF3">
    <property type="entry name" value="FLAVOHEMOPROTEIN"/>
    <property type="match status" value="1"/>
</dbReference>
<dbReference type="Gene3D" id="2.40.30.10">
    <property type="entry name" value="Translation factors"/>
    <property type="match status" value="1"/>
</dbReference>
<dbReference type="Pfam" id="PF00175">
    <property type="entry name" value="NAD_binding_1"/>
    <property type="match status" value="1"/>
</dbReference>
<evidence type="ECO:0000256" key="7">
    <source>
        <dbReference type="ARBA" id="ARBA00022723"/>
    </source>
</evidence>